<evidence type="ECO:0000256" key="1">
    <source>
        <dbReference type="SAM" id="SignalP"/>
    </source>
</evidence>
<feature type="signal peptide" evidence="1">
    <location>
        <begin position="1"/>
        <end position="25"/>
    </location>
</feature>
<dbReference type="EMBL" id="FPIY01000003">
    <property type="protein sequence ID" value="SFW57523.1"/>
    <property type="molecule type" value="Genomic_DNA"/>
</dbReference>
<reference evidence="3" key="1">
    <citation type="submission" date="2016-11" db="EMBL/GenBank/DDBJ databases">
        <authorList>
            <person name="Varghese N."/>
            <person name="Submissions S."/>
        </authorList>
    </citation>
    <scope>NUCLEOTIDE SEQUENCE [LARGE SCALE GENOMIC DNA]</scope>
    <source>
        <strain evidence="3">DSM 24786</strain>
    </source>
</reference>
<evidence type="ECO:0000313" key="3">
    <source>
        <dbReference type="Proteomes" id="UP000183257"/>
    </source>
</evidence>
<gene>
    <name evidence="2" type="ORF">SAMN05660313_02593</name>
</gene>
<sequence>MKIFKILLLILVTFSSSCISIKSTATEDVIELNNATINKINGTYSNVAKNKLETEYTSLWKQMKFLKKDTIPNWEDHKVELKAKNKHRIEAKLWYKNVLVSQRMLRGRIRDNHFSVKRQIKIVGVPFIFFFTKDNKYKIGLTKDNQLLLNRATDDIGMIFLMSAGKSEQFNALYTKE</sequence>
<keyword evidence="3" id="KW-1185">Reference proteome</keyword>
<dbReference type="AlphaFoldDB" id="A0A1K1QCZ4"/>
<name>A0A1K1QCZ4_9FLAO</name>
<feature type="chain" id="PRO_5011978398" evidence="1">
    <location>
        <begin position="26"/>
        <end position="177"/>
    </location>
</feature>
<keyword evidence="1" id="KW-0732">Signal</keyword>
<dbReference type="PROSITE" id="PS51257">
    <property type="entry name" value="PROKAR_LIPOPROTEIN"/>
    <property type="match status" value="1"/>
</dbReference>
<accession>A0A1K1QCZ4</accession>
<dbReference type="RefSeq" id="WP_072304216.1">
    <property type="nucleotide sequence ID" value="NZ_FPIY01000003.1"/>
</dbReference>
<evidence type="ECO:0000313" key="2">
    <source>
        <dbReference type="EMBL" id="SFW57523.1"/>
    </source>
</evidence>
<organism evidence="2 3">
    <name type="scientific">Cellulophaga fucicola</name>
    <dbReference type="NCBI Taxonomy" id="76595"/>
    <lineage>
        <taxon>Bacteria</taxon>
        <taxon>Pseudomonadati</taxon>
        <taxon>Bacteroidota</taxon>
        <taxon>Flavobacteriia</taxon>
        <taxon>Flavobacteriales</taxon>
        <taxon>Flavobacteriaceae</taxon>
        <taxon>Cellulophaga</taxon>
    </lineage>
</organism>
<dbReference type="STRING" id="76595.SAMN05660313_02593"/>
<dbReference type="Proteomes" id="UP000183257">
    <property type="component" value="Unassembled WGS sequence"/>
</dbReference>
<dbReference type="OrthoDB" id="1143974at2"/>
<proteinExistence type="predicted"/>
<protein>
    <submittedName>
        <fullName evidence="2">Uncharacterized protein</fullName>
    </submittedName>
</protein>